<feature type="compositionally biased region" description="Polar residues" evidence="6">
    <location>
        <begin position="1026"/>
        <end position="1039"/>
    </location>
</feature>
<protein>
    <recommendedName>
        <fullName evidence="7">Ubiquitin-like protease family profile domain-containing protein</fullName>
    </recommendedName>
</protein>
<evidence type="ECO:0000259" key="7">
    <source>
        <dbReference type="PROSITE" id="PS50600"/>
    </source>
</evidence>
<keyword evidence="5" id="KW-0378">Hydrolase</keyword>
<dbReference type="Pfam" id="PF02902">
    <property type="entry name" value="Peptidase_C48"/>
    <property type="match status" value="1"/>
</dbReference>
<dbReference type="GO" id="GO:0005634">
    <property type="term" value="C:nucleus"/>
    <property type="evidence" value="ECO:0007669"/>
    <property type="project" value="TreeGrafter"/>
</dbReference>
<proteinExistence type="inferred from homology"/>
<feature type="compositionally biased region" description="Basic and acidic residues" evidence="6">
    <location>
        <begin position="514"/>
        <end position="523"/>
    </location>
</feature>
<dbReference type="GO" id="GO:0005737">
    <property type="term" value="C:cytoplasm"/>
    <property type="evidence" value="ECO:0007669"/>
    <property type="project" value="TreeGrafter"/>
</dbReference>
<feature type="region of interest" description="Disordered" evidence="6">
    <location>
        <begin position="234"/>
        <end position="253"/>
    </location>
</feature>
<feature type="compositionally biased region" description="Basic residues" evidence="6">
    <location>
        <begin position="1178"/>
        <end position="1189"/>
    </location>
</feature>
<evidence type="ECO:0000256" key="3">
    <source>
        <dbReference type="ARBA" id="ARBA00022670"/>
    </source>
</evidence>
<dbReference type="STRING" id="1441469.A0A225B3U0"/>
<reference evidence="8 9" key="1">
    <citation type="submission" date="2015-06" db="EMBL/GenBank/DDBJ databases">
        <title>Talaromyces atroroseus IBT 11181 draft genome.</title>
        <authorList>
            <person name="Rasmussen K.B."/>
            <person name="Rasmussen S."/>
            <person name="Petersen B."/>
            <person name="Sicheritz-Ponten T."/>
            <person name="Mortensen U.H."/>
            <person name="Thrane U."/>
        </authorList>
    </citation>
    <scope>NUCLEOTIDE SEQUENCE [LARGE SCALE GENOMIC DNA]</scope>
    <source>
        <strain evidence="8 9">IBT 11181</strain>
    </source>
</reference>
<dbReference type="AlphaFoldDB" id="A0A225B3U0"/>
<name>A0A225B3U0_TALAT</name>
<organism evidence="8 9">
    <name type="scientific">Talaromyces atroroseus</name>
    <dbReference type="NCBI Taxonomy" id="1441469"/>
    <lineage>
        <taxon>Eukaryota</taxon>
        <taxon>Fungi</taxon>
        <taxon>Dikarya</taxon>
        <taxon>Ascomycota</taxon>
        <taxon>Pezizomycotina</taxon>
        <taxon>Eurotiomycetes</taxon>
        <taxon>Eurotiomycetidae</taxon>
        <taxon>Eurotiales</taxon>
        <taxon>Trichocomaceae</taxon>
        <taxon>Talaromyces</taxon>
        <taxon>Talaromyces sect. Trachyspermi</taxon>
    </lineage>
</organism>
<gene>
    <name evidence="8" type="ORF">UA08_00401</name>
</gene>
<dbReference type="InterPro" id="IPR003653">
    <property type="entry name" value="Peptidase_C48_C"/>
</dbReference>
<keyword evidence="3" id="KW-0645">Protease</keyword>
<feature type="region of interest" description="Disordered" evidence="6">
    <location>
        <begin position="363"/>
        <end position="383"/>
    </location>
</feature>
<feature type="compositionally biased region" description="Basic and acidic residues" evidence="6">
    <location>
        <begin position="1064"/>
        <end position="1084"/>
    </location>
</feature>
<dbReference type="GO" id="GO:0016926">
    <property type="term" value="P:protein desumoylation"/>
    <property type="evidence" value="ECO:0007669"/>
    <property type="project" value="TreeGrafter"/>
</dbReference>
<dbReference type="RefSeq" id="XP_020124509.1">
    <property type="nucleotide sequence ID" value="XM_020260204.1"/>
</dbReference>
<feature type="compositionally biased region" description="Basic and acidic residues" evidence="6">
    <location>
        <begin position="241"/>
        <end position="253"/>
    </location>
</feature>
<feature type="region of interest" description="Disordered" evidence="6">
    <location>
        <begin position="300"/>
        <end position="321"/>
    </location>
</feature>
<comment type="caution">
    <text evidence="8">The sequence shown here is derived from an EMBL/GenBank/DDBJ whole genome shotgun (WGS) entry which is preliminary data.</text>
</comment>
<feature type="compositionally biased region" description="Polar residues" evidence="6">
    <location>
        <begin position="363"/>
        <end position="377"/>
    </location>
</feature>
<keyword evidence="4" id="KW-0833">Ubl conjugation pathway</keyword>
<dbReference type="Gene3D" id="3.40.395.10">
    <property type="entry name" value="Adenoviral Proteinase, Chain A"/>
    <property type="match status" value="1"/>
</dbReference>
<dbReference type="PROSITE" id="PS50600">
    <property type="entry name" value="ULP_PROTEASE"/>
    <property type="match status" value="1"/>
</dbReference>
<dbReference type="GO" id="GO:0006508">
    <property type="term" value="P:proteolysis"/>
    <property type="evidence" value="ECO:0007669"/>
    <property type="project" value="UniProtKB-KW"/>
</dbReference>
<dbReference type="OrthoDB" id="442460at2759"/>
<feature type="compositionally biased region" description="Polar residues" evidence="6">
    <location>
        <begin position="568"/>
        <end position="578"/>
    </location>
</feature>
<feature type="region of interest" description="Disordered" evidence="6">
    <location>
        <begin position="1157"/>
        <end position="1189"/>
    </location>
</feature>
<sequence length="1189" mass="134247">MQLFSNLTHYLPRSPQSTDKRPDNSDNPASHGVEETREPEVIPGVRSRSSLSDVVGRNFASSISRRLFGTTAAARSEMRQRVKTDSDEGRLFPSYRKSNDDVLIKPGQTFGNTAKSRVHKHAGFRPVDLITPKGKDSGPVRAWENSNVNGYSQRFPSRHPLSSPTLFDDENRAMKKRRHSSDQVIDLDADDDNFLSPHNDRREWRRNRIPSIASAEIGDEKEVIKDPTQVFQVPEDDYSEAEDKSTEKNDRTELRSGTIISTKSEITREKSKKASKFVLNVESNDDGMPAAADDVELKSQIAQRSNSDHWDSDGSESPDELQKDITVGTYSRHFGSHQRGVKSELSLNDRDEDVKRINRRQSPNDIRPTVFNTSNRTPGKKQSKIQRTAKSHRHLFEIQFFRYGDVEVEDRNMQLFLDGANNTIGLLAADQRPLSKTIPIHRVVQVLIGIDGSLKCRFKLSKIEGTFNHDSVDIEFGNEADKNQLCTLLKKKGINLLMKQGSWMDKAFNNVLKVEPRRDKRPSAEISPGSQNDGQPEPAKRQRLSATLQGEDYFTGGIRQPSRRVPLNTKSESISGRTIGNDEEKKYQASSKNRQTRSKTRQALVDLVENEPATTTYNVPSGNGIWSKPLVYPREGKKKAEVDSYDLERLRDGEFLNDNLIGFYLRFLEHHLERNNPEVAKRVYFFNSYFFATLTSSPKGKKGVNYEAVQKWTRNVDLFSHDYVIVPINENAHWYLAIICNLGFLKKCEEDIEPDVSQKTTLHQQLIDNDEIPETPPHERSTPEESARDSFASMKISPNMPGSQSRQVRDSDDEWPEKEENHATPPATFQNKTSSGGFELKSAKKGPEKAKKPKRTGPLYSVDQPTIVTFDSLGLGRSPAVKFLRSYLLEEASAKQSLELSTKDIKGMTAKEIPLQPNYSDCGLYLLAYLEKFVQDPDAFIRKLLQREMSAEDDWPALKSGLLRRRLRDFLFELHEEQETSGDNALVDARPVSYLLGPSNTGPANNVEFARSAHVAESEVVPGSIQEESNTNDNPALSYDSTGEAVVRETQLRQNQDALTTPELQHESKVDGHQRTGNTTEDHHGKKVAQLPQTFERKSTTKSAKPGHSPAQATSNFEAGSNSERRIQAETDIFDDMYDFLSQEIPVPKNTIEVQIPTIQVPRTPPPVTERTEEVKSSPRRGKSRKKGF</sequence>
<dbReference type="SUPFAM" id="SSF54001">
    <property type="entry name" value="Cysteine proteinases"/>
    <property type="match status" value="1"/>
</dbReference>
<comment type="similarity">
    <text evidence="1">Belongs to the peptidase C48 family.</text>
</comment>
<dbReference type="GeneID" id="31000156"/>
<evidence type="ECO:0000256" key="5">
    <source>
        <dbReference type="ARBA" id="ARBA00022801"/>
    </source>
</evidence>
<feature type="region of interest" description="Disordered" evidence="6">
    <location>
        <begin position="759"/>
        <end position="859"/>
    </location>
</feature>
<dbReference type="InterPro" id="IPR051947">
    <property type="entry name" value="Sentrin-specific_protease"/>
</dbReference>
<dbReference type="GO" id="GO:0070139">
    <property type="term" value="F:SUMO-specific endopeptidase activity"/>
    <property type="evidence" value="ECO:0007669"/>
    <property type="project" value="TreeGrafter"/>
</dbReference>
<evidence type="ECO:0000256" key="6">
    <source>
        <dbReference type="SAM" id="MobiDB-lite"/>
    </source>
</evidence>
<feature type="domain" description="Ubiquitin-like protease family profile" evidence="7">
    <location>
        <begin position="640"/>
        <end position="933"/>
    </location>
</feature>
<dbReference type="PANTHER" id="PTHR46896:SF3">
    <property type="entry name" value="FI06413P-RELATED"/>
    <property type="match status" value="1"/>
</dbReference>
<feature type="region of interest" description="Disordered" evidence="6">
    <location>
        <begin position="1058"/>
        <end position="1124"/>
    </location>
</feature>
<evidence type="ECO:0000313" key="9">
    <source>
        <dbReference type="Proteomes" id="UP000214365"/>
    </source>
</evidence>
<feature type="region of interest" description="Disordered" evidence="6">
    <location>
        <begin position="1018"/>
        <end position="1039"/>
    </location>
</feature>
<accession>A0A225B3U0</accession>
<feature type="compositionally biased region" description="Basic and acidic residues" evidence="6">
    <location>
        <begin position="776"/>
        <end position="788"/>
    </location>
</feature>
<evidence type="ECO:0000256" key="4">
    <source>
        <dbReference type="ARBA" id="ARBA00022786"/>
    </source>
</evidence>
<evidence type="ECO:0000313" key="8">
    <source>
        <dbReference type="EMBL" id="OKL64388.1"/>
    </source>
</evidence>
<dbReference type="InterPro" id="IPR038765">
    <property type="entry name" value="Papain-like_cys_pep_sf"/>
</dbReference>
<feature type="region of interest" description="Disordered" evidence="6">
    <location>
        <begin position="514"/>
        <end position="543"/>
    </location>
</feature>
<feature type="region of interest" description="Disordered" evidence="6">
    <location>
        <begin position="555"/>
        <end position="599"/>
    </location>
</feature>
<evidence type="ECO:0000256" key="2">
    <source>
        <dbReference type="ARBA" id="ARBA00022553"/>
    </source>
</evidence>
<feature type="compositionally biased region" description="Polar residues" evidence="6">
    <location>
        <begin position="1111"/>
        <end position="1122"/>
    </location>
</feature>
<dbReference type="PANTHER" id="PTHR46896">
    <property type="entry name" value="SENTRIN-SPECIFIC PROTEASE"/>
    <property type="match status" value="1"/>
</dbReference>
<feature type="region of interest" description="Disordered" evidence="6">
    <location>
        <begin position="1"/>
        <end position="49"/>
    </location>
</feature>
<feature type="compositionally biased region" description="Basic and acidic residues" evidence="6">
    <location>
        <begin position="841"/>
        <end position="850"/>
    </location>
</feature>
<dbReference type="Proteomes" id="UP000214365">
    <property type="component" value="Unassembled WGS sequence"/>
</dbReference>
<evidence type="ECO:0000256" key="1">
    <source>
        <dbReference type="ARBA" id="ARBA00005234"/>
    </source>
</evidence>
<keyword evidence="2" id="KW-0597">Phosphoprotein</keyword>
<dbReference type="EMBL" id="LFMY01000001">
    <property type="protein sequence ID" value="OKL64388.1"/>
    <property type="molecule type" value="Genomic_DNA"/>
</dbReference>
<keyword evidence="9" id="KW-1185">Reference proteome</keyword>
<feature type="compositionally biased region" description="Polar residues" evidence="6">
    <location>
        <begin position="827"/>
        <end position="836"/>
    </location>
</feature>